<keyword evidence="3 6" id="KW-1133">Transmembrane helix</keyword>
<keyword evidence="4 6" id="KW-0472">Membrane</keyword>
<feature type="transmembrane region" description="Helical" evidence="6">
    <location>
        <begin position="295"/>
        <end position="315"/>
    </location>
</feature>
<accession>A0AAV5QE38</accession>
<dbReference type="RefSeq" id="XP_064849705.1">
    <property type="nucleotide sequence ID" value="XM_064993633.1"/>
</dbReference>
<dbReference type="PANTHER" id="PTHR23502">
    <property type="entry name" value="MAJOR FACILITATOR SUPERFAMILY"/>
    <property type="match status" value="1"/>
</dbReference>
<evidence type="ECO:0000256" key="6">
    <source>
        <dbReference type="SAM" id="Phobius"/>
    </source>
</evidence>
<feature type="transmembrane region" description="Helical" evidence="6">
    <location>
        <begin position="506"/>
        <end position="528"/>
    </location>
</feature>
<organism evidence="8 9">
    <name type="scientific">Saccharomycopsis crataegensis</name>
    <dbReference type="NCBI Taxonomy" id="43959"/>
    <lineage>
        <taxon>Eukaryota</taxon>
        <taxon>Fungi</taxon>
        <taxon>Dikarya</taxon>
        <taxon>Ascomycota</taxon>
        <taxon>Saccharomycotina</taxon>
        <taxon>Saccharomycetes</taxon>
        <taxon>Saccharomycopsidaceae</taxon>
        <taxon>Saccharomycopsis</taxon>
    </lineage>
</organism>
<feature type="transmembrane region" description="Helical" evidence="6">
    <location>
        <begin position="141"/>
        <end position="163"/>
    </location>
</feature>
<dbReference type="InterPro" id="IPR036259">
    <property type="entry name" value="MFS_trans_sf"/>
</dbReference>
<dbReference type="EMBL" id="BTFZ01000001">
    <property type="protein sequence ID" value="GMM32705.1"/>
    <property type="molecule type" value="Genomic_DNA"/>
</dbReference>
<feature type="transmembrane region" description="Helical" evidence="6">
    <location>
        <begin position="391"/>
        <end position="414"/>
    </location>
</feature>
<evidence type="ECO:0000313" key="9">
    <source>
        <dbReference type="Proteomes" id="UP001360560"/>
    </source>
</evidence>
<feature type="transmembrane region" description="Helical" evidence="6">
    <location>
        <begin position="435"/>
        <end position="456"/>
    </location>
</feature>
<feature type="compositionally biased region" description="Polar residues" evidence="5">
    <location>
        <begin position="24"/>
        <end position="36"/>
    </location>
</feature>
<feature type="transmembrane region" description="Helical" evidence="6">
    <location>
        <begin position="175"/>
        <end position="195"/>
    </location>
</feature>
<name>A0AAV5QE38_9ASCO</name>
<dbReference type="PROSITE" id="PS50850">
    <property type="entry name" value="MFS"/>
    <property type="match status" value="1"/>
</dbReference>
<feature type="transmembrane region" description="Helical" evidence="6">
    <location>
        <begin position="207"/>
        <end position="226"/>
    </location>
</feature>
<gene>
    <name evidence="8" type="ORF">DASC09_000300</name>
</gene>
<evidence type="ECO:0000259" key="7">
    <source>
        <dbReference type="PROSITE" id="PS50850"/>
    </source>
</evidence>
<evidence type="ECO:0000256" key="3">
    <source>
        <dbReference type="ARBA" id="ARBA00022989"/>
    </source>
</evidence>
<dbReference type="GeneID" id="90070684"/>
<protein>
    <recommendedName>
        <fullName evidence="7">Major facilitator superfamily (MFS) profile domain-containing protein</fullName>
    </recommendedName>
</protein>
<dbReference type="PANTHER" id="PTHR23502:SF64">
    <property type="entry name" value="TRANSPORTER, PUTATIVE (AFU_ORTHOLOGUE AFUA_3G11760)-RELATED"/>
    <property type="match status" value="1"/>
</dbReference>
<comment type="subcellular location">
    <subcellularLocation>
        <location evidence="1">Membrane</location>
        <topology evidence="1">Multi-pass membrane protein</topology>
    </subcellularLocation>
</comment>
<feature type="transmembrane region" description="Helical" evidence="6">
    <location>
        <begin position="351"/>
        <end position="371"/>
    </location>
</feature>
<feature type="transmembrane region" description="Helical" evidence="6">
    <location>
        <begin position="534"/>
        <end position="553"/>
    </location>
</feature>
<evidence type="ECO:0000256" key="2">
    <source>
        <dbReference type="ARBA" id="ARBA00022692"/>
    </source>
</evidence>
<feature type="domain" description="Major facilitator superfamily (MFS) profile" evidence="7">
    <location>
        <begin position="141"/>
        <end position="559"/>
    </location>
</feature>
<dbReference type="Pfam" id="PF07690">
    <property type="entry name" value="MFS_1"/>
    <property type="match status" value="1"/>
</dbReference>
<dbReference type="Proteomes" id="UP001360560">
    <property type="component" value="Unassembled WGS sequence"/>
</dbReference>
<evidence type="ECO:0000256" key="1">
    <source>
        <dbReference type="ARBA" id="ARBA00004141"/>
    </source>
</evidence>
<dbReference type="InterPro" id="IPR011701">
    <property type="entry name" value="MFS"/>
</dbReference>
<evidence type="ECO:0000313" key="8">
    <source>
        <dbReference type="EMBL" id="GMM32705.1"/>
    </source>
</evidence>
<keyword evidence="2 6" id="KW-0812">Transmembrane</keyword>
<evidence type="ECO:0000256" key="4">
    <source>
        <dbReference type="ARBA" id="ARBA00023136"/>
    </source>
</evidence>
<dbReference type="GO" id="GO:0005886">
    <property type="term" value="C:plasma membrane"/>
    <property type="evidence" value="ECO:0007669"/>
    <property type="project" value="TreeGrafter"/>
</dbReference>
<dbReference type="SUPFAM" id="SSF103473">
    <property type="entry name" value="MFS general substrate transporter"/>
    <property type="match status" value="1"/>
</dbReference>
<feature type="transmembrane region" description="Helical" evidence="6">
    <location>
        <begin position="462"/>
        <end position="485"/>
    </location>
</feature>
<evidence type="ECO:0000256" key="5">
    <source>
        <dbReference type="SAM" id="MobiDB-lite"/>
    </source>
</evidence>
<dbReference type="InterPro" id="IPR020846">
    <property type="entry name" value="MFS_dom"/>
</dbReference>
<dbReference type="Gene3D" id="1.20.1250.20">
    <property type="entry name" value="MFS general substrate transporter like domains"/>
    <property type="match status" value="1"/>
</dbReference>
<keyword evidence="9" id="KW-1185">Reference proteome</keyword>
<proteinExistence type="predicted"/>
<feature type="transmembrane region" description="Helical" evidence="6">
    <location>
        <begin position="266"/>
        <end position="289"/>
    </location>
</feature>
<feature type="region of interest" description="Disordered" evidence="5">
    <location>
        <begin position="1"/>
        <end position="68"/>
    </location>
</feature>
<sequence length="574" mass="63197">MPVSDTVSLSSSLSAQSIGDHANDPQQNEKSTSSSDEYFETDVERNQLGAYTKDNDTEDHDIDNLSRQMSRNAVQEVPLYMSGVVDDAVSRQISRFSRQPQANDMPIASRTTTRNTITKTKSAPNNYNPDLKLSKFRRTAILVLSALSGFLSPLSNVSFLPAVSYIAKDFHTTGTIINITNAVYMVFMSTSPCIFSPLSDIYGRRPVFLACLVGYVVSSVLTAVSQNLAMFWVFRSATAIFGTAFFSVGAHVIGDLYPPVERGRKIGLNVLGAQLGIAIGPIMGGLVVTWASWRIIFFVLAGVGCFNFVGVFFLMPETARQTGMNQILKETESTKKFVFVPFNPLRILRSFAYPNLILAGFVSSAILYSMYNLLTPIRYVVDPRFHLDTPIYGALFYLAPGVGFILGAYFGGRLSDYTVKKWIKKKGKRTPEDRVRALLASTLFVMPIATIIYGWTLEFEKGGFAVPIIALFFYAFAQSISFPAINTYCVDSMPELKGDAIAGNYFARYMLAIASSASCLPAIQTIGVGWCCTIGGFITFAGGICALILVKFGEKWRKEALVRKGYRKEGEVYA</sequence>
<feature type="transmembrane region" description="Helical" evidence="6">
    <location>
        <begin position="232"/>
        <end position="254"/>
    </location>
</feature>
<dbReference type="GO" id="GO:0022857">
    <property type="term" value="F:transmembrane transporter activity"/>
    <property type="evidence" value="ECO:0007669"/>
    <property type="project" value="InterPro"/>
</dbReference>
<reference evidence="8 9" key="1">
    <citation type="journal article" date="2023" name="Elife">
        <title>Identification of key yeast species and microbe-microbe interactions impacting larval growth of Drosophila in the wild.</title>
        <authorList>
            <person name="Mure A."/>
            <person name="Sugiura Y."/>
            <person name="Maeda R."/>
            <person name="Honda K."/>
            <person name="Sakurai N."/>
            <person name="Takahashi Y."/>
            <person name="Watada M."/>
            <person name="Katoh T."/>
            <person name="Gotoh A."/>
            <person name="Gotoh Y."/>
            <person name="Taniguchi I."/>
            <person name="Nakamura K."/>
            <person name="Hayashi T."/>
            <person name="Katayama T."/>
            <person name="Uemura T."/>
            <person name="Hattori Y."/>
        </authorList>
    </citation>
    <scope>NUCLEOTIDE SEQUENCE [LARGE SCALE GENOMIC DNA]</scope>
    <source>
        <strain evidence="8 9">SC-9</strain>
    </source>
</reference>
<dbReference type="AlphaFoldDB" id="A0AAV5QE38"/>
<comment type="caution">
    <text evidence="8">The sequence shown here is derived from an EMBL/GenBank/DDBJ whole genome shotgun (WGS) entry which is preliminary data.</text>
</comment>